<dbReference type="InterPro" id="IPR025411">
    <property type="entry name" value="DUF4136"/>
</dbReference>
<dbReference type="Pfam" id="PF13590">
    <property type="entry name" value="DUF4136"/>
    <property type="match status" value="1"/>
</dbReference>
<dbReference type="AlphaFoldDB" id="A0A286CVX3"/>
<name>A0A286CVX3_9GAMM</name>
<dbReference type="EMBL" id="OCND01000001">
    <property type="protein sequence ID" value="SOD50549.1"/>
    <property type="molecule type" value="Genomic_DNA"/>
</dbReference>
<protein>
    <recommendedName>
        <fullName evidence="2">DUF4136 domain-containing protein</fullName>
    </recommendedName>
</protein>
<gene>
    <name evidence="3" type="ORF">SAMN06296416_101178</name>
</gene>
<evidence type="ECO:0000313" key="3">
    <source>
        <dbReference type="EMBL" id="SOD50549.1"/>
    </source>
</evidence>
<evidence type="ECO:0000313" key="4">
    <source>
        <dbReference type="Proteomes" id="UP000219374"/>
    </source>
</evidence>
<organism evidence="3 4">
    <name type="scientific">Pseudoxanthomonas wuyuanensis</name>
    <dbReference type="NCBI Taxonomy" id="1073196"/>
    <lineage>
        <taxon>Bacteria</taxon>
        <taxon>Pseudomonadati</taxon>
        <taxon>Pseudomonadota</taxon>
        <taxon>Gammaproteobacteria</taxon>
        <taxon>Lysobacterales</taxon>
        <taxon>Lysobacteraceae</taxon>
        <taxon>Pseudoxanthomonas</taxon>
    </lineage>
</organism>
<accession>A0A286CVX3</accession>
<dbReference type="PROSITE" id="PS51257">
    <property type="entry name" value="PROKAR_LIPOPROTEIN"/>
    <property type="match status" value="1"/>
</dbReference>
<feature type="domain" description="DUF4136" evidence="2">
    <location>
        <begin position="28"/>
        <end position="182"/>
    </location>
</feature>
<feature type="chain" id="PRO_5013239138" description="DUF4136 domain-containing protein" evidence="1">
    <location>
        <begin position="24"/>
        <end position="187"/>
    </location>
</feature>
<keyword evidence="4" id="KW-1185">Reference proteome</keyword>
<sequence>MRHPMRTLILAFFTLLTVGCATGPVATADYDSGADFSAYRSFGFFEPLGTDVAGYESLVTQTLKAATRREMESRGYRYAEANPDLLINFNAKLAQQTQVTQTPAPPAYYGYRRGIYGGWSGYGYETHVNQYTEGTINIDMVDAQRKQLVWEGVAVGRVTEKQRQDRQAAIAVAVAEIFTKYPFRAGG</sequence>
<proteinExistence type="predicted"/>
<feature type="signal peptide" evidence="1">
    <location>
        <begin position="1"/>
        <end position="23"/>
    </location>
</feature>
<evidence type="ECO:0000259" key="2">
    <source>
        <dbReference type="Pfam" id="PF13590"/>
    </source>
</evidence>
<reference evidence="3 4" key="1">
    <citation type="submission" date="2017-09" db="EMBL/GenBank/DDBJ databases">
        <authorList>
            <person name="Ehlers B."/>
            <person name="Leendertz F.H."/>
        </authorList>
    </citation>
    <scope>NUCLEOTIDE SEQUENCE [LARGE SCALE GENOMIC DNA]</scope>
    <source>
        <strain evidence="3 4">CGMCC 1.10978</strain>
    </source>
</reference>
<evidence type="ECO:0000256" key="1">
    <source>
        <dbReference type="SAM" id="SignalP"/>
    </source>
</evidence>
<dbReference type="Gene3D" id="3.30.160.670">
    <property type="match status" value="1"/>
</dbReference>
<dbReference type="Proteomes" id="UP000219374">
    <property type="component" value="Unassembled WGS sequence"/>
</dbReference>
<keyword evidence="1" id="KW-0732">Signal</keyword>